<evidence type="ECO:0000256" key="4">
    <source>
        <dbReference type="ARBA" id="ARBA00047761"/>
    </source>
</evidence>
<dbReference type="AlphaFoldDB" id="A0A139IFW2"/>
<dbReference type="SUPFAM" id="SSF56784">
    <property type="entry name" value="HAD-like"/>
    <property type="match status" value="1"/>
</dbReference>
<evidence type="ECO:0000259" key="8">
    <source>
        <dbReference type="PROSITE" id="PS50172"/>
    </source>
</evidence>
<feature type="compositionally biased region" description="Basic and acidic residues" evidence="7">
    <location>
        <begin position="415"/>
        <end position="449"/>
    </location>
</feature>
<dbReference type="Pfam" id="PF03031">
    <property type="entry name" value="NIF"/>
    <property type="match status" value="1"/>
</dbReference>
<dbReference type="InterPro" id="IPR011947">
    <property type="entry name" value="FCP1_euk"/>
</dbReference>
<feature type="compositionally biased region" description="Low complexity" evidence="7">
    <location>
        <begin position="360"/>
        <end position="379"/>
    </location>
</feature>
<dbReference type="PROSITE" id="PS50172">
    <property type="entry name" value="BRCT"/>
    <property type="match status" value="1"/>
</dbReference>
<feature type="compositionally biased region" description="Acidic residues" evidence="7">
    <location>
        <begin position="732"/>
        <end position="752"/>
    </location>
</feature>
<dbReference type="CDD" id="cd17729">
    <property type="entry name" value="BRCT_CTDP1"/>
    <property type="match status" value="1"/>
</dbReference>
<proteinExistence type="predicted"/>
<dbReference type="EMBL" id="LFZO01000117">
    <property type="protein sequence ID" value="KXT13462.1"/>
    <property type="molecule type" value="Genomic_DNA"/>
</dbReference>
<dbReference type="InterPro" id="IPR023214">
    <property type="entry name" value="HAD_sf"/>
</dbReference>
<comment type="subcellular location">
    <subcellularLocation>
        <location evidence="1 6">Nucleus</location>
    </subcellularLocation>
</comment>
<dbReference type="GO" id="GO:0005634">
    <property type="term" value="C:nucleus"/>
    <property type="evidence" value="ECO:0007669"/>
    <property type="project" value="UniProtKB-SubCell"/>
</dbReference>
<evidence type="ECO:0000256" key="6">
    <source>
        <dbReference type="RuleBase" id="RU366066"/>
    </source>
</evidence>
<dbReference type="InterPro" id="IPR039189">
    <property type="entry name" value="Fcp1"/>
</dbReference>
<feature type="compositionally biased region" description="Acidic residues" evidence="7">
    <location>
        <begin position="825"/>
        <end position="838"/>
    </location>
</feature>
<keyword evidence="3 6" id="KW-0539">Nucleus</keyword>
<keyword evidence="11" id="KW-1185">Reference proteome</keyword>
<accession>A0A139IFW2</accession>
<evidence type="ECO:0000256" key="3">
    <source>
        <dbReference type="ARBA" id="ARBA00023242"/>
    </source>
</evidence>
<feature type="compositionally biased region" description="Low complexity" evidence="7">
    <location>
        <begin position="811"/>
        <end position="824"/>
    </location>
</feature>
<dbReference type="InterPro" id="IPR001357">
    <property type="entry name" value="BRCT_dom"/>
</dbReference>
<feature type="compositionally biased region" description="Basic and acidic residues" evidence="7">
    <location>
        <begin position="705"/>
        <end position="731"/>
    </location>
</feature>
<dbReference type="InterPro" id="IPR004274">
    <property type="entry name" value="FCP1_dom"/>
</dbReference>
<evidence type="ECO:0000313" key="10">
    <source>
        <dbReference type="EMBL" id="KXT13462.1"/>
    </source>
</evidence>
<dbReference type="OrthoDB" id="10249888at2759"/>
<evidence type="ECO:0000259" key="9">
    <source>
        <dbReference type="PROSITE" id="PS50969"/>
    </source>
</evidence>
<evidence type="ECO:0000256" key="7">
    <source>
        <dbReference type="SAM" id="MobiDB-lite"/>
    </source>
</evidence>
<name>A0A139IFW2_9PEZI</name>
<dbReference type="Pfam" id="PF00533">
    <property type="entry name" value="BRCT"/>
    <property type="match status" value="1"/>
</dbReference>
<dbReference type="EC" id="3.1.3.16" evidence="6"/>
<comment type="caution">
    <text evidence="10">The sequence shown here is derived from an EMBL/GenBank/DDBJ whole genome shotgun (WGS) entry which is preliminary data.</text>
</comment>
<organism evidence="10 11">
    <name type="scientific">Pseudocercospora musae</name>
    <dbReference type="NCBI Taxonomy" id="113226"/>
    <lineage>
        <taxon>Eukaryota</taxon>
        <taxon>Fungi</taxon>
        <taxon>Dikarya</taxon>
        <taxon>Ascomycota</taxon>
        <taxon>Pezizomycotina</taxon>
        <taxon>Dothideomycetes</taxon>
        <taxon>Dothideomycetidae</taxon>
        <taxon>Mycosphaerellales</taxon>
        <taxon>Mycosphaerellaceae</taxon>
        <taxon>Pseudocercospora</taxon>
    </lineage>
</organism>
<feature type="domain" description="FCP1 homology" evidence="9">
    <location>
        <begin position="157"/>
        <end position="333"/>
    </location>
</feature>
<dbReference type="SMART" id="SM00292">
    <property type="entry name" value="BRCT"/>
    <property type="match status" value="1"/>
</dbReference>
<dbReference type="STRING" id="113226.A0A139IFW2"/>
<sequence length="860" mass="95957">MRLFTPDSLLYPITVTKLLRQEGDDIDINAPLFWYEYKTKIEEFDDDIRDYKVNERSQYGSFESETEGKLSTFNVHVGQVIRGRTFVADVEEPCKHDVQFGNICANCGKDLTSLATYNSTQSATDRATTNIVHGRQDLLISAGEAARVDEEGKRRLLQSRRLSLVVDLDQTIIHASVEPTIAEWQNDPSNPNYEALQDVQKFQLDDDKPNTWYYIKPRPGLKQFLATLSQIYEMHIYTMGTRAYAESVAKIIDPDKKIFGDRILSRNESGSMTAKNLKRLFPVDTRMVVIIDDRADVWHWTSNLIKVNVFEFFVGIGDINSSFLPKRPELEARKSVAPKMERTPSKKSASDDSITEADSNENSPASSPSTAPTTPPQANGEVSAVEQMVSMAGKQDAQSIKEKSEEQEQTIAEQVEERPMLKKQQELERLAKEEEAKESTKDDEAKESPAVEATGELLAANGANKETSTEPVHHKYRHNLLANDDTELMYLEQSLRSVHDAYYDELDKNASGTKGGRIAELRPGHSKKRSIDDLENIPDAAAIMDRMKAKVLSGVHLVFSGVVPLGVDIHSHDTAVWAKSFGATVSENITKKTTHVIASPERRTAKVRQAAKKSGRIAIVSQHWLHACFAQWKKVDENPYRIHSDAPANGTAGLPDSFEGHEYQLSESDEDAAQTEDETDAETPKGNANGLTLDIPPDVDTDSDEWLKHAPTLDRQDSSPTKEEAPDKWDDYDAEFEEFMDGEDLDTDAEDSQSDRTDDADHPETPRRHRKRKAGDGVGENESDAEGSRLQKRKKEAMERTSSLTNLVKQDGTTPTATTDGAVGADDEEEEEEDDLDLEAALAAEMERQSSEDAEAEATS</sequence>
<dbReference type="CDD" id="cd07521">
    <property type="entry name" value="HAD_FCP1-like"/>
    <property type="match status" value="1"/>
</dbReference>
<evidence type="ECO:0000313" key="11">
    <source>
        <dbReference type="Proteomes" id="UP000073492"/>
    </source>
</evidence>
<evidence type="ECO:0000256" key="5">
    <source>
        <dbReference type="ARBA" id="ARBA00048336"/>
    </source>
</evidence>
<comment type="function">
    <text evidence="6">This promotes the activity of RNA polymerase II.</text>
</comment>
<feature type="region of interest" description="Disordered" evidence="7">
    <location>
        <begin position="334"/>
        <end position="475"/>
    </location>
</feature>
<feature type="compositionally biased region" description="Basic and acidic residues" evidence="7">
    <location>
        <begin position="753"/>
        <end position="766"/>
    </location>
</feature>
<reference evidence="10 11" key="1">
    <citation type="submission" date="2015-07" db="EMBL/GenBank/DDBJ databases">
        <title>Comparative genomics of the Sigatoka disease complex on banana suggests a link between parallel evolutionary changes in Pseudocercospora fijiensis and Pseudocercospora eumusae and increased virulence on the banana host.</title>
        <authorList>
            <person name="Chang T.-C."/>
            <person name="Salvucci A."/>
            <person name="Crous P.W."/>
            <person name="Stergiopoulos I."/>
        </authorList>
    </citation>
    <scope>NUCLEOTIDE SEQUENCE [LARGE SCALE GENOMIC DNA]</scope>
    <source>
        <strain evidence="10 11">CBS 116634</strain>
    </source>
</reference>
<feature type="domain" description="BRCT" evidence="8">
    <location>
        <begin position="547"/>
        <end position="642"/>
    </location>
</feature>
<dbReference type="Proteomes" id="UP000073492">
    <property type="component" value="Unassembled WGS sequence"/>
</dbReference>
<feature type="region of interest" description="Disordered" evidence="7">
    <location>
        <begin position="664"/>
        <end position="860"/>
    </location>
</feature>
<dbReference type="InterPro" id="IPR036412">
    <property type="entry name" value="HAD-like_sf"/>
</dbReference>
<dbReference type="PROSITE" id="PS50969">
    <property type="entry name" value="FCP1"/>
    <property type="match status" value="1"/>
</dbReference>
<dbReference type="SUPFAM" id="SSF52113">
    <property type="entry name" value="BRCT domain"/>
    <property type="match status" value="1"/>
</dbReference>
<dbReference type="InterPro" id="IPR036420">
    <property type="entry name" value="BRCT_dom_sf"/>
</dbReference>
<dbReference type="Gene3D" id="3.40.50.10190">
    <property type="entry name" value="BRCT domain"/>
    <property type="match status" value="1"/>
</dbReference>
<protein>
    <recommendedName>
        <fullName evidence="6">RNA polymerase II subunit A C-terminal domain phosphatase</fullName>
        <ecNumber evidence="6">3.1.3.16</ecNumber>
    </recommendedName>
</protein>
<dbReference type="SMART" id="SM00577">
    <property type="entry name" value="CPDc"/>
    <property type="match status" value="1"/>
</dbReference>
<dbReference type="PANTHER" id="PTHR23081:SF36">
    <property type="entry name" value="RNA POLYMERASE II SUBUNIT A C-TERMINAL DOMAIN PHOSPHATASE"/>
    <property type="match status" value="1"/>
</dbReference>
<dbReference type="Gene3D" id="1.10.287.10">
    <property type="entry name" value="S15/NS1, RNA-binding"/>
    <property type="match status" value="1"/>
</dbReference>
<comment type="catalytic activity">
    <reaction evidence="5 6">
        <text>O-phospho-L-threonyl-[protein] + H2O = L-threonyl-[protein] + phosphate</text>
        <dbReference type="Rhea" id="RHEA:47004"/>
        <dbReference type="Rhea" id="RHEA-COMP:11060"/>
        <dbReference type="Rhea" id="RHEA-COMP:11605"/>
        <dbReference type="ChEBI" id="CHEBI:15377"/>
        <dbReference type="ChEBI" id="CHEBI:30013"/>
        <dbReference type="ChEBI" id="CHEBI:43474"/>
        <dbReference type="ChEBI" id="CHEBI:61977"/>
        <dbReference type="EC" id="3.1.3.16"/>
    </reaction>
</comment>
<feature type="compositionally biased region" description="Basic and acidic residues" evidence="7">
    <location>
        <begin position="334"/>
        <end position="350"/>
    </location>
</feature>
<gene>
    <name evidence="10" type="ORF">AC579_4251</name>
</gene>
<keyword evidence="2 6" id="KW-0378">Hydrolase</keyword>
<evidence type="ECO:0000256" key="2">
    <source>
        <dbReference type="ARBA" id="ARBA00022801"/>
    </source>
</evidence>
<dbReference type="Gene3D" id="3.40.50.1000">
    <property type="entry name" value="HAD superfamily/HAD-like"/>
    <property type="match status" value="1"/>
</dbReference>
<evidence type="ECO:0000256" key="1">
    <source>
        <dbReference type="ARBA" id="ARBA00004123"/>
    </source>
</evidence>
<dbReference type="NCBIfam" id="TIGR02250">
    <property type="entry name" value="FCP1_euk"/>
    <property type="match status" value="1"/>
</dbReference>
<dbReference type="PANTHER" id="PTHR23081">
    <property type="entry name" value="RNA POLYMERASE II CTD PHOSPHATASE"/>
    <property type="match status" value="1"/>
</dbReference>
<comment type="catalytic activity">
    <reaction evidence="4 6">
        <text>O-phospho-L-seryl-[protein] + H2O = L-seryl-[protein] + phosphate</text>
        <dbReference type="Rhea" id="RHEA:20629"/>
        <dbReference type="Rhea" id="RHEA-COMP:9863"/>
        <dbReference type="Rhea" id="RHEA-COMP:11604"/>
        <dbReference type="ChEBI" id="CHEBI:15377"/>
        <dbReference type="ChEBI" id="CHEBI:29999"/>
        <dbReference type="ChEBI" id="CHEBI:43474"/>
        <dbReference type="ChEBI" id="CHEBI:83421"/>
        <dbReference type="EC" id="3.1.3.16"/>
    </reaction>
</comment>
<dbReference type="GO" id="GO:0008420">
    <property type="term" value="F:RNA polymerase II CTD heptapeptide repeat phosphatase activity"/>
    <property type="evidence" value="ECO:0007669"/>
    <property type="project" value="UniProtKB-UniRule"/>
</dbReference>
<feature type="compositionally biased region" description="Acidic residues" evidence="7">
    <location>
        <begin position="667"/>
        <end position="681"/>
    </location>
</feature>